<proteinExistence type="predicted"/>
<dbReference type="SMART" id="SM00331">
    <property type="entry name" value="PP2C_SIG"/>
    <property type="match status" value="1"/>
</dbReference>
<feature type="transmembrane region" description="Helical" evidence="2">
    <location>
        <begin position="72"/>
        <end position="93"/>
    </location>
</feature>
<feature type="transmembrane region" description="Helical" evidence="2">
    <location>
        <begin position="219"/>
        <end position="237"/>
    </location>
</feature>
<dbReference type="PANTHER" id="PTHR43156:SF2">
    <property type="entry name" value="STAGE II SPORULATION PROTEIN E"/>
    <property type="match status" value="1"/>
</dbReference>
<gene>
    <name evidence="4" type="ORF">E7Z73_01930</name>
</gene>
<dbReference type="EMBL" id="SUTE01000014">
    <property type="protein sequence ID" value="MBE6504492.1"/>
    <property type="molecule type" value="Genomic_DNA"/>
</dbReference>
<evidence type="ECO:0000259" key="3">
    <source>
        <dbReference type="SMART" id="SM00331"/>
    </source>
</evidence>
<comment type="caution">
    <text evidence="4">The sequence shown here is derived from an EMBL/GenBank/DDBJ whole genome shotgun (WGS) entry which is preliminary data.</text>
</comment>
<evidence type="ECO:0000313" key="4">
    <source>
        <dbReference type="EMBL" id="MBE6504492.1"/>
    </source>
</evidence>
<keyword evidence="1" id="KW-0378">Hydrolase</keyword>
<sequence length="632" mass="71478">MNKNLKKILVPFLLMIIINLGTFYFAISKNFAEGYAPHLGILFISGLLFGPYGALGAVLGNTLCDFIRGYSVGLTITSEVISLFIATLAYKLWYEKFKSRKIITTPKLNGTSEMIVFIGIILLCAAIYSLINKKLFYIFQPETIQISFLVGVRYFINFVNTAFIFGIIGILLSKYIDFIHVPEKYEEKLNEKTYKILGALLVITTLFVGATDFYLGSNVGIMIVEILIIMALLVLYLTKPINKEITRIPYNRIPEKIMNIFLVTSLIILVIGYIVASDEVLITALDLYLPINIDEIMILVFLMMDILFIIYFIPSILVLKYIENNVIDPIVSFSGIEKFIKKGDRIESDGLVKVYSEYINEDDEIGMLARSYTSLINYTNEYIENIHKIEGEKHRIEAELSIAEKIQKSNLPTGSIEKENYSIFGFSQPAKEVGGDFYDYYELDDDNVAIVIGDASGKGIPAAILSTVAQSIIKQLLKSEKDPSKVLYLLNNQICENNSELMFVTLWLGIYNNKTNNLNFSNAGHEAPLIMEDGKFKPLKVSPGIVLGVMEDFEFVKEETEMSKGIIVYTDGITDAKNPNDEFYGEDKLIDFLNSHPFENKIIDKLLKDIDEFTGPNDQFDDMTIVLLDRHD</sequence>
<protein>
    <submittedName>
        <fullName evidence="4">Serine/threonine-protein phosphatase</fullName>
    </submittedName>
</protein>
<dbReference type="Proteomes" id="UP000762703">
    <property type="component" value="Unassembled WGS sequence"/>
</dbReference>
<reference evidence="4" key="1">
    <citation type="submission" date="2019-04" db="EMBL/GenBank/DDBJ databases">
        <title>Evolution of Biomass-Degrading Anaerobic Consortia Revealed by Metagenomics.</title>
        <authorList>
            <person name="Peng X."/>
        </authorList>
    </citation>
    <scope>NUCLEOTIDE SEQUENCE</scope>
    <source>
        <strain evidence="4">SIG12</strain>
    </source>
</reference>
<dbReference type="AlphaFoldDB" id="A0A8T3VBG1"/>
<feature type="transmembrane region" description="Helical" evidence="2">
    <location>
        <begin position="114"/>
        <end position="131"/>
    </location>
</feature>
<evidence type="ECO:0000256" key="1">
    <source>
        <dbReference type="ARBA" id="ARBA00022801"/>
    </source>
</evidence>
<evidence type="ECO:0000313" key="5">
    <source>
        <dbReference type="Proteomes" id="UP000762703"/>
    </source>
</evidence>
<feature type="domain" description="PPM-type phosphatase" evidence="3">
    <location>
        <begin position="418"/>
        <end position="630"/>
    </location>
</feature>
<dbReference type="InterPro" id="IPR052016">
    <property type="entry name" value="Bact_Sigma-Reg"/>
</dbReference>
<dbReference type="SUPFAM" id="SSF81606">
    <property type="entry name" value="PP2C-like"/>
    <property type="match status" value="1"/>
</dbReference>
<feature type="transmembrane region" description="Helical" evidence="2">
    <location>
        <begin position="296"/>
        <end position="319"/>
    </location>
</feature>
<feature type="transmembrane region" description="Helical" evidence="2">
    <location>
        <begin position="257"/>
        <end position="276"/>
    </location>
</feature>
<keyword evidence="2" id="KW-0812">Transmembrane</keyword>
<feature type="transmembrane region" description="Helical" evidence="2">
    <location>
        <begin position="193"/>
        <end position="213"/>
    </location>
</feature>
<dbReference type="Gene3D" id="3.60.40.10">
    <property type="entry name" value="PPM-type phosphatase domain"/>
    <property type="match status" value="1"/>
</dbReference>
<keyword evidence="2" id="KW-0472">Membrane</keyword>
<dbReference type="GO" id="GO:0016791">
    <property type="term" value="F:phosphatase activity"/>
    <property type="evidence" value="ECO:0007669"/>
    <property type="project" value="TreeGrafter"/>
</dbReference>
<dbReference type="PANTHER" id="PTHR43156">
    <property type="entry name" value="STAGE II SPORULATION PROTEIN E-RELATED"/>
    <property type="match status" value="1"/>
</dbReference>
<keyword evidence="2" id="KW-1133">Transmembrane helix</keyword>
<dbReference type="InterPro" id="IPR036457">
    <property type="entry name" value="PPM-type-like_dom_sf"/>
</dbReference>
<evidence type="ECO:0000256" key="2">
    <source>
        <dbReference type="SAM" id="Phobius"/>
    </source>
</evidence>
<dbReference type="InterPro" id="IPR001932">
    <property type="entry name" value="PPM-type_phosphatase-like_dom"/>
</dbReference>
<feature type="transmembrane region" description="Helical" evidence="2">
    <location>
        <begin position="39"/>
        <end position="60"/>
    </location>
</feature>
<organism evidence="4 5">
    <name type="scientific">Methanobrevibacter millerae</name>
    <dbReference type="NCBI Taxonomy" id="230361"/>
    <lineage>
        <taxon>Archaea</taxon>
        <taxon>Methanobacteriati</taxon>
        <taxon>Methanobacteriota</taxon>
        <taxon>Methanomada group</taxon>
        <taxon>Methanobacteria</taxon>
        <taxon>Methanobacteriales</taxon>
        <taxon>Methanobacteriaceae</taxon>
        <taxon>Methanobrevibacter</taxon>
    </lineage>
</organism>
<feature type="transmembrane region" description="Helical" evidence="2">
    <location>
        <begin position="6"/>
        <end position="27"/>
    </location>
</feature>
<feature type="transmembrane region" description="Helical" evidence="2">
    <location>
        <begin position="151"/>
        <end position="172"/>
    </location>
</feature>
<name>A0A8T3VBG1_9EURY</name>
<dbReference type="Pfam" id="PF07228">
    <property type="entry name" value="SpoIIE"/>
    <property type="match status" value="1"/>
</dbReference>
<dbReference type="RefSeq" id="WP_303736141.1">
    <property type="nucleotide sequence ID" value="NZ_SUTE01000014.1"/>
</dbReference>
<accession>A0A8T3VBG1</accession>